<dbReference type="NCBIfam" id="NF001268">
    <property type="entry name" value="PRK00228.1-4"/>
    <property type="match status" value="1"/>
</dbReference>
<evidence type="ECO:0000313" key="4">
    <source>
        <dbReference type="Proteomes" id="UP001418637"/>
    </source>
</evidence>
<dbReference type="HAMAP" id="MF_00758">
    <property type="entry name" value="UPF0301"/>
    <property type="match status" value="1"/>
</dbReference>
<organism evidence="3 4">
    <name type="scientific">Hohaiivirga grylli</name>
    <dbReference type="NCBI Taxonomy" id="3133970"/>
    <lineage>
        <taxon>Bacteria</taxon>
        <taxon>Pseudomonadati</taxon>
        <taxon>Pseudomonadota</taxon>
        <taxon>Alphaproteobacteria</taxon>
        <taxon>Hyphomicrobiales</taxon>
        <taxon>Methylobacteriaceae</taxon>
        <taxon>Hohaiivirga</taxon>
    </lineage>
</organism>
<evidence type="ECO:0000256" key="1">
    <source>
        <dbReference type="ARBA" id="ARBA00009600"/>
    </source>
</evidence>
<keyword evidence="4" id="KW-1185">Reference proteome</keyword>
<dbReference type="PANTHER" id="PTHR30327:SF1">
    <property type="entry name" value="UPF0301 PROTEIN YQGE"/>
    <property type="match status" value="1"/>
</dbReference>
<dbReference type="Gene3D" id="3.40.1740.10">
    <property type="entry name" value="VC0467-like"/>
    <property type="match status" value="1"/>
</dbReference>
<comment type="caution">
    <text evidence="3">The sequence shown here is derived from an EMBL/GenBank/DDBJ whole genome shotgun (WGS) entry which is preliminary data.</text>
</comment>
<accession>A0ABV0BHB7</accession>
<dbReference type="EMBL" id="JBBYXI010000002">
    <property type="protein sequence ID" value="MEN3930354.1"/>
    <property type="molecule type" value="Genomic_DNA"/>
</dbReference>
<dbReference type="Pfam" id="PF02622">
    <property type="entry name" value="DUF179"/>
    <property type="match status" value="1"/>
</dbReference>
<dbReference type="SUPFAM" id="SSF143456">
    <property type="entry name" value="VC0467-like"/>
    <property type="match status" value="1"/>
</dbReference>
<gene>
    <name evidence="3" type="ORF">WJT86_04665</name>
</gene>
<protein>
    <recommendedName>
        <fullName evidence="2">UPF0301 protein WJT86_04665</fullName>
    </recommendedName>
</protein>
<dbReference type="Proteomes" id="UP001418637">
    <property type="component" value="Unassembled WGS sequence"/>
</dbReference>
<proteinExistence type="inferred from homology"/>
<evidence type="ECO:0000313" key="3">
    <source>
        <dbReference type="EMBL" id="MEN3930354.1"/>
    </source>
</evidence>
<name>A0ABV0BHB7_9HYPH</name>
<evidence type="ECO:0000256" key="2">
    <source>
        <dbReference type="HAMAP-Rule" id="MF_00758"/>
    </source>
</evidence>
<dbReference type="InterPro" id="IPR003774">
    <property type="entry name" value="AlgH-like"/>
</dbReference>
<dbReference type="NCBIfam" id="NF001266">
    <property type="entry name" value="PRK00228.1-1"/>
    <property type="match status" value="1"/>
</dbReference>
<dbReference type="PANTHER" id="PTHR30327">
    <property type="entry name" value="UNCHARACTERIZED PROTEIN YQGE"/>
    <property type="match status" value="1"/>
</dbReference>
<dbReference type="RefSeq" id="WP_346336363.1">
    <property type="nucleotide sequence ID" value="NZ_JBBYXI010000002.1"/>
</dbReference>
<reference evidence="3 4" key="1">
    <citation type="submission" date="2024-04" db="EMBL/GenBank/DDBJ databases">
        <title>A novel species isolated from cricket.</title>
        <authorList>
            <person name="Wang H.-C."/>
        </authorList>
    </citation>
    <scope>NUCLEOTIDE SEQUENCE [LARGE SCALE GENOMIC DNA]</scope>
    <source>
        <strain evidence="3 4">WL0021</strain>
    </source>
</reference>
<sequence>MEIDFKKRDHEKPGFLEGHLLIAMPTMDDPRFERSVIYMCSHTDQGAMGIIINRPAEHIDFPELLVQLDIISEKDTFDLNSRLHNFELMMGGPVENTRGFVLHSPDYRTPDNTIDIDDGVCLTATVDILRAIARGAGPKEALLALGYAGWSPGQIESEVQANCWLTCPATADILFHEAVDLRYEMALHSIGVDLGFLSNVAGRA</sequence>
<comment type="similarity">
    <text evidence="1 2">Belongs to the UPF0301 (AlgH) family.</text>
</comment>